<sequence>MPQAGWDADDGADDEEWDEDDIKVRATRRSRPRTKIRPKHEHAQEGFVTAVDRGRYTCLIEGRTVTAMKARELGKQSIVVGDRAALVGDRSGNPGTLARIVRIEPRHGELRRSADDENATERVVVANVDQLVVVASLIDPPLRYGFVDRCLVAAYDAGVAPVLCLTKHDLAPELVAEARAYYSQLDLTIVTTEPDAPLEELTALLRDKENVFFGHSGVGKSTLVNRLVPGAGRVVAEVRSIGKGSHTSTSTVSFPLPQGGWVIDTPGVRSFGLAHVTADSILKAFPELLEVAQDCPRGCTHTPEIGDCALDAAIGPDDPRAGRLASFRRVLASLNEADTKN</sequence>
<comment type="subunit">
    <text evidence="3">Monomer. Associates with 30S ribosomal subunit, binds 16S rRNA.</text>
</comment>
<dbReference type="Pfam" id="PF03193">
    <property type="entry name" value="RsgA_GTPase"/>
    <property type="match status" value="1"/>
</dbReference>
<keyword evidence="3" id="KW-0479">Metal-binding</keyword>
<proteinExistence type="inferred from homology"/>
<feature type="binding site" evidence="3">
    <location>
        <position position="301"/>
    </location>
    <ligand>
        <name>Zn(2+)</name>
        <dbReference type="ChEBI" id="CHEBI:29105"/>
    </ligand>
</feature>
<feature type="domain" description="CP-type G" evidence="5">
    <location>
        <begin position="107"/>
        <end position="271"/>
    </location>
</feature>
<keyword evidence="3" id="KW-0699">rRNA-binding</keyword>
<dbReference type="HAMAP" id="MF_01820">
    <property type="entry name" value="GTPase_RsgA"/>
    <property type="match status" value="1"/>
</dbReference>
<reference evidence="6" key="1">
    <citation type="submission" date="2023-06" db="EMBL/GenBank/DDBJ databases">
        <title>Gycomyces niveus sp.nov., a novel actinomycete isolated from soil in Shouguang.</title>
        <authorList>
            <person name="Yang X."/>
            <person name="Zhao J."/>
        </authorList>
    </citation>
    <scope>NUCLEOTIDE SEQUENCE</scope>
    <source>
        <strain evidence="6">NEAU C2</strain>
    </source>
</reference>
<accession>A0ABT7YJ42</accession>
<dbReference type="PANTHER" id="PTHR32120:SF11">
    <property type="entry name" value="SMALL RIBOSOMAL SUBUNIT BIOGENESIS GTPASE RSGA 1, MITOCHONDRIAL-RELATED"/>
    <property type="match status" value="1"/>
</dbReference>
<dbReference type="InterPro" id="IPR027417">
    <property type="entry name" value="P-loop_NTPase"/>
</dbReference>
<dbReference type="SUPFAM" id="SSF52540">
    <property type="entry name" value="P-loop containing nucleoside triphosphate hydrolases"/>
    <property type="match status" value="1"/>
</dbReference>
<evidence type="ECO:0000259" key="5">
    <source>
        <dbReference type="PROSITE" id="PS51721"/>
    </source>
</evidence>
<evidence type="ECO:0000259" key="4">
    <source>
        <dbReference type="PROSITE" id="PS50936"/>
    </source>
</evidence>
<comment type="caution">
    <text evidence="6">The sequence shown here is derived from an EMBL/GenBank/DDBJ whole genome shotgun (WGS) entry which is preliminary data.</text>
</comment>
<feature type="binding site" evidence="3">
    <location>
        <begin position="166"/>
        <end position="169"/>
    </location>
    <ligand>
        <name>GTP</name>
        <dbReference type="ChEBI" id="CHEBI:37565"/>
    </ligand>
</feature>
<comment type="function">
    <text evidence="3">One of several proteins that assist in the late maturation steps of the functional core of the 30S ribosomal subunit. Helps release RbfA from mature subunits. May play a role in the assembly of ribosomal proteins into the subunit. Circularly permuted GTPase that catalyzes slow GTP hydrolysis, GTPase activity is stimulated by the 30S ribosomal subunit.</text>
</comment>
<feature type="binding site" evidence="3">
    <location>
        <position position="308"/>
    </location>
    <ligand>
        <name>Zn(2+)</name>
        <dbReference type="ChEBI" id="CHEBI:29105"/>
    </ligand>
</feature>
<dbReference type="Gene3D" id="3.40.50.300">
    <property type="entry name" value="P-loop containing nucleotide triphosphate hydrolases"/>
    <property type="match status" value="1"/>
</dbReference>
<keyword evidence="7" id="KW-1185">Reference proteome</keyword>
<evidence type="ECO:0000313" key="7">
    <source>
        <dbReference type="Proteomes" id="UP001171902"/>
    </source>
</evidence>
<dbReference type="PANTHER" id="PTHR32120">
    <property type="entry name" value="SMALL RIBOSOMAL SUBUNIT BIOGENESIS GTPASE RSGA"/>
    <property type="match status" value="1"/>
</dbReference>
<gene>
    <name evidence="3 6" type="primary">rsgA</name>
    <name evidence="6" type="ORF">QWI33_02840</name>
</gene>
<dbReference type="Gene3D" id="1.10.40.50">
    <property type="entry name" value="Probable gtpase engc, domain 3"/>
    <property type="match status" value="1"/>
</dbReference>
<evidence type="ECO:0000256" key="3">
    <source>
        <dbReference type="HAMAP-Rule" id="MF_01820"/>
    </source>
</evidence>
<keyword evidence="1 3" id="KW-0547">Nucleotide-binding</keyword>
<evidence type="ECO:0000313" key="6">
    <source>
        <dbReference type="EMBL" id="MDN3238649.1"/>
    </source>
</evidence>
<dbReference type="CDD" id="cd01854">
    <property type="entry name" value="YjeQ_EngC"/>
    <property type="match status" value="1"/>
</dbReference>
<dbReference type="RefSeq" id="WP_289954658.1">
    <property type="nucleotide sequence ID" value="NZ_JAUEMJ010000001.1"/>
</dbReference>
<dbReference type="EC" id="3.6.1.-" evidence="3"/>
<evidence type="ECO:0000256" key="1">
    <source>
        <dbReference type="ARBA" id="ARBA00022741"/>
    </source>
</evidence>
<organism evidence="6 7">
    <name type="scientific">Glycomyces tritici</name>
    <dbReference type="NCBI Taxonomy" id="2665176"/>
    <lineage>
        <taxon>Bacteria</taxon>
        <taxon>Bacillati</taxon>
        <taxon>Actinomycetota</taxon>
        <taxon>Actinomycetes</taxon>
        <taxon>Glycomycetales</taxon>
        <taxon>Glycomycetaceae</taxon>
        <taxon>Glycomyces</taxon>
    </lineage>
</organism>
<keyword evidence="3" id="KW-0862">Zinc</keyword>
<comment type="cofactor">
    <cofactor evidence="3">
        <name>Zn(2+)</name>
        <dbReference type="ChEBI" id="CHEBI:29105"/>
    </cofactor>
    <text evidence="3">Binds 1 zinc ion per subunit.</text>
</comment>
<comment type="subcellular location">
    <subcellularLocation>
        <location evidence="3">Cytoplasm</location>
    </subcellularLocation>
</comment>
<dbReference type="EMBL" id="JAUEMJ010000001">
    <property type="protein sequence ID" value="MDN3238649.1"/>
    <property type="molecule type" value="Genomic_DNA"/>
</dbReference>
<evidence type="ECO:0000256" key="2">
    <source>
        <dbReference type="ARBA" id="ARBA00023134"/>
    </source>
</evidence>
<keyword evidence="3" id="KW-0694">RNA-binding</keyword>
<feature type="binding site" evidence="3">
    <location>
        <begin position="214"/>
        <end position="222"/>
    </location>
    <ligand>
        <name>GTP</name>
        <dbReference type="ChEBI" id="CHEBI:37565"/>
    </ligand>
</feature>
<dbReference type="InterPro" id="IPR030378">
    <property type="entry name" value="G_CP_dom"/>
</dbReference>
<feature type="binding site" evidence="3">
    <location>
        <position position="299"/>
    </location>
    <ligand>
        <name>Zn(2+)</name>
        <dbReference type="ChEBI" id="CHEBI:29105"/>
    </ligand>
</feature>
<keyword evidence="3" id="KW-0690">Ribosome biogenesis</keyword>
<dbReference type="PROSITE" id="PS50936">
    <property type="entry name" value="ENGC_GTPASE"/>
    <property type="match status" value="1"/>
</dbReference>
<feature type="domain" description="EngC GTPase" evidence="4">
    <location>
        <begin position="126"/>
        <end position="269"/>
    </location>
</feature>
<keyword evidence="3" id="KW-0378">Hydrolase</keyword>
<keyword evidence="3" id="KW-0963">Cytoplasm</keyword>
<comment type="similarity">
    <text evidence="3">Belongs to the TRAFAC class YlqF/YawG GTPase family. RsgA subfamily.</text>
</comment>
<dbReference type="NCBIfam" id="TIGR00157">
    <property type="entry name" value="ribosome small subunit-dependent GTPase A"/>
    <property type="match status" value="1"/>
</dbReference>
<dbReference type="Proteomes" id="UP001171902">
    <property type="component" value="Unassembled WGS sequence"/>
</dbReference>
<feature type="binding site" evidence="3">
    <location>
        <position position="295"/>
    </location>
    <ligand>
        <name>Zn(2+)</name>
        <dbReference type="ChEBI" id="CHEBI:29105"/>
    </ligand>
</feature>
<keyword evidence="2 3" id="KW-0342">GTP-binding</keyword>
<protein>
    <recommendedName>
        <fullName evidence="3">Small ribosomal subunit biogenesis GTPase RsgA</fullName>
        <ecNumber evidence="3">3.6.1.-</ecNumber>
    </recommendedName>
</protein>
<name>A0ABT7YJ42_9ACTN</name>
<dbReference type="PROSITE" id="PS51721">
    <property type="entry name" value="G_CP"/>
    <property type="match status" value="1"/>
</dbReference>
<dbReference type="InterPro" id="IPR010914">
    <property type="entry name" value="RsgA_GTPase_dom"/>
</dbReference>
<dbReference type="InterPro" id="IPR004881">
    <property type="entry name" value="Ribosome_biogen_GTPase_RsgA"/>
</dbReference>